<evidence type="ECO:0000313" key="2">
    <source>
        <dbReference type="Proteomes" id="UP000198615"/>
    </source>
</evidence>
<reference evidence="1 2" key="1">
    <citation type="submission" date="2016-10" db="EMBL/GenBank/DDBJ databases">
        <authorList>
            <person name="Varghese N."/>
            <person name="Submissions S."/>
        </authorList>
    </citation>
    <scope>NUCLEOTIDE SEQUENCE [LARGE SCALE GENOMIC DNA]</scope>
    <source>
        <strain evidence="1 2">DSM 18839</strain>
    </source>
</reference>
<keyword evidence="2" id="KW-1185">Reference proteome</keyword>
<dbReference type="Proteomes" id="UP000198615">
    <property type="component" value="Unassembled WGS sequence"/>
</dbReference>
<dbReference type="EMBL" id="FNBW01000007">
    <property type="protein sequence ID" value="SDF82775.1"/>
    <property type="molecule type" value="Genomic_DNA"/>
</dbReference>
<dbReference type="OrthoDB" id="8068570at2"/>
<name>A0A8G2BHZ3_9PROT</name>
<protein>
    <submittedName>
        <fullName evidence="1">Uncharacterized protein</fullName>
    </submittedName>
</protein>
<evidence type="ECO:0000313" key="1">
    <source>
        <dbReference type="EMBL" id="SDF82775.1"/>
    </source>
</evidence>
<comment type="caution">
    <text evidence="1">The sequence shown here is derived from an EMBL/GenBank/DDBJ whole genome shotgun (WGS) entry which is preliminary data.</text>
</comment>
<dbReference type="RefSeq" id="WP_093150598.1">
    <property type="nucleotide sequence ID" value="NZ_FNBW01000007.1"/>
</dbReference>
<accession>A0A8G2BHZ3</accession>
<sequence>MVQAAEVMDAGEDLPPVVTTDTSALEFVAHCVLKLRERHGVRIVYDRHGERARGFSRGAETVFGAFDPGRTWASNVFGILAERDDHVVGAMQMGMYDLGNLSLAQYLAENSLFKGGPRMRLEGDALTLASAIMGTVGFTGDAWVSRDNRGGTPFSRDWIRYATLIADMLAIATRAARGTFLFSRQAVMAKINPPVETRTLGIEWGGEVRHLVWTSEGFTRKAAAAAVLDQDRASPVTERSQVVDLALSRTGTDPLYIAG</sequence>
<proteinExistence type="predicted"/>
<gene>
    <name evidence="1" type="ORF">SAMN05660686_02434</name>
</gene>
<dbReference type="AlphaFoldDB" id="A0A8G2BHZ3"/>
<organism evidence="1 2">
    <name type="scientific">Thalassobaculum litoreum DSM 18839</name>
    <dbReference type="NCBI Taxonomy" id="1123362"/>
    <lineage>
        <taxon>Bacteria</taxon>
        <taxon>Pseudomonadati</taxon>
        <taxon>Pseudomonadota</taxon>
        <taxon>Alphaproteobacteria</taxon>
        <taxon>Rhodospirillales</taxon>
        <taxon>Thalassobaculaceae</taxon>
        <taxon>Thalassobaculum</taxon>
    </lineage>
</organism>